<accession>A0A6G1SBK9</accession>
<dbReference type="PANTHER" id="PTHR21568:SF0">
    <property type="entry name" value="TRNA PSEUDOURIDINE SYNTHASE PUS10"/>
    <property type="match status" value="1"/>
</dbReference>
<dbReference type="SUPFAM" id="SSF55120">
    <property type="entry name" value="Pseudouridine synthase"/>
    <property type="match status" value="1"/>
</dbReference>
<dbReference type="EMBL" id="GGYP01002552">
    <property type="protein sequence ID" value="MDE47323.1"/>
    <property type="molecule type" value="Transcribed_RNA"/>
</dbReference>
<dbReference type="InterPro" id="IPR039894">
    <property type="entry name" value="Pus10-like"/>
</dbReference>
<dbReference type="GO" id="GO:0160148">
    <property type="term" value="F:tRNA pseudouridine(55) synthase activity"/>
    <property type="evidence" value="ECO:0007669"/>
    <property type="project" value="UniProtKB-EC"/>
</dbReference>
<evidence type="ECO:0000256" key="3">
    <source>
        <dbReference type="ARBA" id="ARBA00022694"/>
    </source>
</evidence>
<evidence type="ECO:0000256" key="6">
    <source>
        <dbReference type="ARBA" id="ARBA00079393"/>
    </source>
</evidence>
<evidence type="ECO:0000256" key="9">
    <source>
        <dbReference type="SAM" id="MobiDB-lite"/>
    </source>
</evidence>
<feature type="coiled-coil region" evidence="8">
    <location>
        <begin position="433"/>
        <end position="460"/>
    </location>
</feature>
<keyword evidence="4" id="KW-0413">Isomerase</keyword>
<dbReference type="InterPro" id="IPR038511">
    <property type="entry name" value="TAP42/TAP46-like_sf"/>
</dbReference>
<dbReference type="GO" id="GO:0031119">
    <property type="term" value="P:tRNA pseudouridine synthesis"/>
    <property type="evidence" value="ECO:0007669"/>
    <property type="project" value="TreeGrafter"/>
</dbReference>
<evidence type="ECO:0000313" key="11">
    <source>
        <dbReference type="EMBL" id="MDE47323.1"/>
    </source>
</evidence>
<dbReference type="EMBL" id="GGYP01007244">
    <property type="protein sequence ID" value="MDE52015.1"/>
    <property type="molecule type" value="Transcribed_RNA"/>
</dbReference>
<dbReference type="InterPro" id="IPR048741">
    <property type="entry name" value="Pus10-like_C"/>
</dbReference>
<sequence length="635" mass="72930">MSTEIIHLAGRYNKYRRNLSQSPWIDKNDIRVMNSVQEMIEDGLKKYLSFDKSVFASSGREDVDVRMLGKGRPFAFKLHNPRNLEQYNEQTLKLIEKFVNEKHAGSVSVRDLQIVDKKDVTKNLSDEQSAKKKMYRALCCCSRKLTDDDINRINSLSEICLNQQTPIRVLHRRSLATRKRTIHDLKIEPVKLGDFESVKLEYMDNMFAVSMLTEAGTYIKEFVHGDFGRTEPSLSSLLQDCDTDLMELDVMEVHSDWPPSLQDNTNSHDTMSTGTSLAYQDDKSGCGDEALAELYSRGLKTMQEALEMSRGDKKEDLLVTSRRSLEKADNLVDSLAMFSDNETIDDIPTANLKYLLIPAYLAKLSISGEIRSRRLEAFCRAETYIRQFLHRMSTYSFGGDQVREALKSIDKPDDESKPAPKSLEDQARIRREKIEKFNRTKELENKLAELERRLESTVDDEVVREYYIDLIHKWIIDIIDDLEGIIKPALMFERGAAAGTLMDRPEPVRRPGGSEASSSSNSLVGKNFVITKDMLTKQVFGAGYPSLATVSVDEFITKKINDGDLVYQKDKEIYSNSLQRYAEQPDLLREQEEHSDEEREAKEERDDQEELARKRRWDEFKDDTPRGSGNRHNMG</sequence>
<dbReference type="Gene3D" id="3.30.70.2510">
    <property type="match status" value="1"/>
</dbReference>
<evidence type="ECO:0000313" key="12">
    <source>
        <dbReference type="EMBL" id="MDE52015.1"/>
    </source>
</evidence>
<feature type="region of interest" description="Disordered" evidence="9">
    <location>
        <begin position="502"/>
        <end position="521"/>
    </location>
</feature>
<keyword evidence="8" id="KW-0175">Coiled coil</keyword>
<dbReference type="InterPro" id="IPR020103">
    <property type="entry name" value="PsdUridine_synth_cat_dom_sf"/>
</dbReference>
<evidence type="ECO:0000256" key="5">
    <source>
        <dbReference type="ARBA" id="ARBA00075270"/>
    </source>
</evidence>
<comment type="similarity">
    <text evidence="1">Belongs to the pseudouridine synthase Pus10 family.</text>
</comment>
<feature type="region of interest" description="Disordered" evidence="9">
    <location>
        <begin position="582"/>
        <end position="635"/>
    </location>
</feature>
<dbReference type="GO" id="GO:0003723">
    <property type="term" value="F:RNA binding"/>
    <property type="evidence" value="ECO:0007669"/>
    <property type="project" value="InterPro"/>
</dbReference>
<dbReference type="PANTHER" id="PTHR21568">
    <property type="entry name" value="TRNA PSEUDOURIDINE SYNTHASE PUS10"/>
    <property type="match status" value="1"/>
</dbReference>
<dbReference type="GO" id="GO:0009966">
    <property type="term" value="P:regulation of signal transduction"/>
    <property type="evidence" value="ECO:0007669"/>
    <property type="project" value="InterPro"/>
</dbReference>
<dbReference type="EC" id="5.4.99.25" evidence="2"/>
<evidence type="ECO:0000256" key="4">
    <source>
        <dbReference type="ARBA" id="ARBA00023235"/>
    </source>
</evidence>
<evidence type="ECO:0000256" key="1">
    <source>
        <dbReference type="ARBA" id="ARBA00009652"/>
    </source>
</evidence>
<dbReference type="Gene3D" id="1.25.40.540">
    <property type="entry name" value="TAP42-like family"/>
    <property type="match status" value="1"/>
</dbReference>
<protein>
    <recommendedName>
        <fullName evidence="2">tRNA pseudouridine(55) synthase</fullName>
        <ecNumber evidence="2">5.4.99.25</ecNumber>
    </recommendedName>
    <alternativeName>
        <fullName evidence="7">tRNA pseudouridine 55 synthase</fullName>
    </alternativeName>
    <alternativeName>
        <fullName evidence="5">tRNA pseudouridylate synthase</fullName>
    </alternativeName>
    <alternativeName>
        <fullName evidence="6">tRNA-uridine isomerase</fullName>
    </alternativeName>
</protein>
<evidence type="ECO:0000259" key="10">
    <source>
        <dbReference type="Pfam" id="PF21238"/>
    </source>
</evidence>
<name>A0A6G1SBK9_9ACAR</name>
<dbReference type="Pfam" id="PF21238">
    <property type="entry name" value="Pus10_C"/>
    <property type="match status" value="1"/>
</dbReference>
<evidence type="ECO:0000256" key="2">
    <source>
        <dbReference type="ARBA" id="ARBA00012787"/>
    </source>
</evidence>
<gene>
    <name evidence="11" type="primary">Pus10_1</name>
    <name evidence="12" type="synonym">Pus10_0</name>
    <name evidence="12" type="ORF">g.8852</name>
    <name evidence="11" type="ORF">g.8853</name>
</gene>
<reference evidence="11" key="1">
    <citation type="submission" date="2018-10" db="EMBL/GenBank/DDBJ databases">
        <title>Transcriptome assembly of Aceria tosichella (Wheat curl mite) Type 2.</title>
        <authorList>
            <person name="Scully E.D."/>
            <person name="Geib S.M."/>
            <person name="Palmer N.A."/>
            <person name="Gupta A.K."/>
            <person name="Sarath G."/>
            <person name="Tatineni S."/>
        </authorList>
    </citation>
    <scope>NUCLEOTIDE SEQUENCE</scope>
    <source>
        <strain evidence="11">LincolnNE</strain>
    </source>
</reference>
<dbReference type="Gene3D" id="3.30.70.3190">
    <property type="match status" value="1"/>
</dbReference>
<dbReference type="Pfam" id="PF04177">
    <property type="entry name" value="TAP42"/>
    <property type="match status" value="1"/>
</dbReference>
<organism evidence="11">
    <name type="scientific">Aceria tosichella</name>
    <name type="common">wheat curl mite</name>
    <dbReference type="NCBI Taxonomy" id="561515"/>
    <lineage>
        <taxon>Eukaryota</taxon>
        <taxon>Metazoa</taxon>
        <taxon>Ecdysozoa</taxon>
        <taxon>Arthropoda</taxon>
        <taxon>Chelicerata</taxon>
        <taxon>Arachnida</taxon>
        <taxon>Acari</taxon>
        <taxon>Acariformes</taxon>
        <taxon>Trombidiformes</taxon>
        <taxon>Prostigmata</taxon>
        <taxon>Eupodina</taxon>
        <taxon>Eriophyoidea</taxon>
        <taxon>Eriophyidae</taxon>
        <taxon>Eriophyinae</taxon>
        <taxon>Aceriini</taxon>
        <taxon>Aceria</taxon>
    </lineage>
</organism>
<evidence type="ECO:0000256" key="8">
    <source>
        <dbReference type="SAM" id="Coils"/>
    </source>
</evidence>
<evidence type="ECO:0000256" key="7">
    <source>
        <dbReference type="ARBA" id="ARBA00083669"/>
    </source>
</evidence>
<dbReference type="FunFam" id="3.30.70.3190:FF:000001">
    <property type="entry name" value="tRNA pseudouridine synthase Pus10"/>
    <property type="match status" value="1"/>
</dbReference>
<dbReference type="FunFam" id="3.30.70.2510:FF:000001">
    <property type="entry name" value="tRNA pseudouridine synthase Pus10"/>
    <property type="match status" value="1"/>
</dbReference>
<proteinExistence type="inferred from homology"/>
<feature type="domain" description="Pus10-like C-terminal" evidence="10">
    <location>
        <begin position="8"/>
        <end position="253"/>
    </location>
</feature>
<keyword evidence="3" id="KW-0819">tRNA processing</keyword>
<dbReference type="AlphaFoldDB" id="A0A6G1SBK9"/>
<feature type="compositionally biased region" description="Basic and acidic residues" evidence="9">
    <location>
        <begin position="586"/>
        <end position="625"/>
    </location>
</feature>
<dbReference type="InterPro" id="IPR007304">
    <property type="entry name" value="TAP46-like"/>
</dbReference>